<reference evidence="5 6" key="1">
    <citation type="submission" date="2018-11" db="EMBL/GenBank/DDBJ databases">
        <title>Trebonia kvetii gen.nov., sp.nov., a novel acidophilic actinobacterium, and proposal of the new actinobacterial family Treboniaceae fam. nov.</title>
        <authorList>
            <person name="Rapoport D."/>
            <person name="Sagova-Mareckova M."/>
            <person name="Sedlacek I."/>
            <person name="Provaznik J."/>
            <person name="Kralova S."/>
            <person name="Pavlinic D."/>
            <person name="Benes V."/>
            <person name="Kopecky J."/>
        </authorList>
    </citation>
    <scope>NUCLEOTIDE SEQUENCE [LARGE SCALE GENOMIC DNA]</scope>
    <source>
        <strain evidence="5 6">15Tr583</strain>
    </source>
</reference>
<dbReference type="PROSITE" id="PS01124">
    <property type="entry name" value="HTH_ARAC_FAMILY_2"/>
    <property type="match status" value="1"/>
</dbReference>
<dbReference type="Pfam" id="PF12625">
    <property type="entry name" value="Arabinose_bd"/>
    <property type="match status" value="1"/>
</dbReference>
<keyword evidence="2" id="KW-0238">DNA-binding</keyword>
<evidence type="ECO:0000256" key="3">
    <source>
        <dbReference type="ARBA" id="ARBA00023163"/>
    </source>
</evidence>
<dbReference type="AlphaFoldDB" id="A0A6P2BZB0"/>
<dbReference type="InterPro" id="IPR018060">
    <property type="entry name" value="HTH_AraC"/>
</dbReference>
<name>A0A6P2BZB0_9ACTN</name>
<comment type="caution">
    <text evidence="5">The sequence shown here is derived from an EMBL/GenBank/DDBJ whole genome shotgun (WGS) entry which is preliminary data.</text>
</comment>
<feature type="domain" description="HTH araC/xylS-type" evidence="4">
    <location>
        <begin position="239"/>
        <end position="336"/>
    </location>
</feature>
<dbReference type="OrthoDB" id="5241536at2"/>
<accession>A0A6P2BZB0</accession>
<dbReference type="Pfam" id="PF12833">
    <property type="entry name" value="HTH_18"/>
    <property type="match status" value="1"/>
</dbReference>
<dbReference type="GO" id="GO:0003700">
    <property type="term" value="F:DNA-binding transcription factor activity"/>
    <property type="evidence" value="ECO:0007669"/>
    <property type="project" value="InterPro"/>
</dbReference>
<dbReference type="InterPro" id="IPR032687">
    <property type="entry name" value="AraC-type_N"/>
</dbReference>
<dbReference type="InterPro" id="IPR009057">
    <property type="entry name" value="Homeodomain-like_sf"/>
</dbReference>
<evidence type="ECO:0000313" key="6">
    <source>
        <dbReference type="Proteomes" id="UP000460272"/>
    </source>
</evidence>
<evidence type="ECO:0000256" key="2">
    <source>
        <dbReference type="ARBA" id="ARBA00023125"/>
    </source>
</evidence>
<dbReference type="GO" id="GO:0000976">
    <property type="term" value="F:transcription cis-regulatory region binding"/>
    <property type="evidence" value="ECO:0007669"/>
    <property type="project" value="TreeGrafter"/>
</dbReference>
<gene>
    <name evidence="5" type="ORF">EAS64_24545</name>
</gene>
<evidence type="ECO:0000259" key="4">
    <source>
        <dbReference type="PROSITE" id="PS01124"/>
    </source>
</evidence>
<keyword evidence="1" id="KW-0805">Transcription regulation</keyword>
<dbReference type="EMBL" id="RPFW01000004">
    <property type="protein sequence ID" value="TVZ03546.1"/>
    <property type="molecule type" value="Genomic_DNA"/>
</dbReference>
<sequence>MVRWDVERSPMSVQLLLRLGADYGLTERLCLESTGLAEENLRDAGATVSARQELTVIENLLRALGDPPGLGLDAGIRYHLTTYGIWGFAMISSPTWRSAIDIGLRYLDLTFAFTHIKARDRGEEFHLVLDAPDIPLALQRFVIERDSAAIQTIQHELFATPIHVRGISYPFPAPASGAERYSGIFGVMPVFGAPECAVAIPAEILDLPLPQGNEHTTAIAREQCRQLLASRHARTGVAGRVRDYLLARTAAPPDAEQVAAALHMSERTLRRRLAGEGVTLRGLLDEIREQLAEEFLVTGRMPVAEVAQRLGYVEVSSFSQAFRRWKSVGPREFRASHLARHRSPAA</sequence>
<dbReference type="RefSeq" id="WP_145856420.1">
    <property type="nucleotide sequence ID" value="NZ_RPFW01000004.1"/>
</dbReference>
<dbReference type="PANTHER" id="PTHR47894">
    <property type="entry name" value="HTH-TYPE TRANSCRIPTIONAL REGULATOR GADX"/>
    <property type="match status" value="1"/>
</dbReference>
<dbReference type="Proteomes" id="UP000460272">
    <property type="component" value="Unassembled WGS sequence"/>
</dbReference>
<protein>
    <submittedName>
        <fullName evidence="5">AraC family transcriptional regulator</fullName>
    </submittedName>
</protein>
<keyword evidence="6" id="KW-1185">Reference proteome</keyword>
<keyword evidence="3" id="KW-0804">Transcription</keyword>
<organism evidence="5 6">
    <name type="scientific">Trebonia kvetii</name>
    <dbReference type="NCBI Taxonomy" id="2480626"/>
    <lineage>
        <taxon>Bacteria</taxon>
        <taxon>Bacillati</taxon>
        <taxon>Actinomycetota</taxon>
        <taxon>Actinomycetes</taxon>
        <taxon>Streptosporangiales</taxon>
        <taxon>Treboniaceae</taxon>
        <taxon>Trebonia</taxon>
    </lineage>
</organism>
<dbReference type="PANTHER" id="PTHR47894:SF1">
    <property type="entry name" value="HTH-TYPE TRANSCRIPTIONAL REGULATOR VQSM"/>
    <property type="match status" value="1"/>
</dbReference>
<dbReference type="Gene3D" id="1.10.10.60">
    <property type="entry name" value="Homeodomain-like"/>
    <property type="match status" value="1"/>
</dbReference>
<dbReference type="SUPFAM" id="SSF46689">
    <property type="entry name" value="Homeodomain-like"/>
    <property type="match status" value="1"/>
</dbReference>
<dbReference type="GO" id="GO:0005829">
    <property type="term" value="C:cytosol"/>
    <property type="evidence" value="ECO:0007669"/>
    <property type="project" value="TreeGrafter"/>
</dbReference>
<dbReference type="SMART" id="SM00342">
    <property type="entry name" value="HTH_ARAC"/>
    <property type="match status" value="1"/>
</dbReference>
<evidence type="ECO:0000256" key="1">
    <source>
        <dbReference type="ARBA" id="ARBA00023015"/>
    </source>
</evidence>
<evidence type="ECO:0000313" key="5">
    <source>
        <dbReference type="EMBL" id="TVZ03546.1"/>
    </source>
</evidence>
<proteinExistence type="predicted"/>